<dbReference type="PANTHER" id="PTHR21310">
    <property type="entry name" value="AMINOGLYCOSIDE PHOSPHOTRANSFERASE-RELATED-RELATED"/>
    <property type="match status" value="1"/>
</dbReference>
<proteinExistence type="predicted"/>
<evidence type="ECO:0000313" key="3">
    <source>
        <dbReference type="Proteomes" id="UP001592530"/>
    </source>
</evidence>
<dbReference type="Gene3D" id="3.90.1200.10">
    <property type="match status" value="1"/>
</dbReference>
<dbReference type="EMBL" id="JBHEZY010000019">
    <property type="protein sequence ID" value="MFC1435474.1"/>
    <property type="molecule type" value="Genomic_DNA"/>
</dbReference>
<dbReference type="InterPro" id="IPR002575">
    <property type="entry name" value="Aminoglycoside_PTrfase"/>
</dbReference>
<sequence>MSQELTVPCAGELFAELLPARGPVRAVSRFAEGSVTGAYRIGFAQADALPVVLKIYGTDSLWEAAKEARALRFLTGHGINISPRVLAFSSAADALGGRPCVVSSLRPGRTLTEVGDALTQAQLHEVYRQVGEVLKRLHAIPADGYGYVNGEIHKPLPDNRSHMDRMFERELRAFRENAADPAPGPDPDLADDLTAYVAAHSAAFSACLRPAYCHGDVHEPNLLVDLAEDGTCALTGLLDPLNMHAGDPLMDFVRLDAFSMRGDPTKIDGLLSGYGISVPGRPSGPWPVPWRSRLRLYRIALALELYNWFTIIGQTIHLPSLTRELRELVSGVEVQSQTDR</sequence>
<comment type="caution">
    <text evidence="2">The sequence shown here is derived from an EMBL/GenBank/DDBJ whole genome shotgun (WGS) entry which is preliminary data.</text>
</comment>
<dbReference type="RefSeq" id="WP_380558616.1">
    <property type="nucleotide sequence ID" value="NZ_JBHEZY010000019.1"/>
</dbReference>
<dbReference type="InterPro" id="IPR011009">
    <property type="entry name" value="Kinase-like_dom_sf"/>
</dbReference>
<evidence type="ECO:0000259" key="1">
    <source>
        <dbReference type="Pfam" id="PF01636"/>
    </source>
</evidence>
<dbReference type="Proteomes" id="UP001592530">
    <property type="component" value="Unassembled WGS sequence"/>
</dbReference>
<name>A0ABV6XB73_9ACTN</name>
<accession>A0ABV6XB73</accession>
<feature type="domain" description="Aminoglycoside phosphotransferase" evidence="1">
    <location>
        <begin position="43"/>
        <end position="282"/>
    </location>
</feature>
<organism evidence="2 3">
    <name type="scientific">Streptacidiphilus alkalitolerans</name>
    <dbReference type="NCBI Taxonomy" id="3342712"/>
    <lineage>
        <taxon>Bacteria</taxon>
        <taxon>Bacillati</taxon>
        <taxon>Actinomycetota</taxon>
        <taxon>Actinomycetes</taxon>
        <taxon>Kitasatosporales</taxon>
        <taxon>Streptomycetaceae</taxon>
        <taxon>Streptacidiphilus</taxon>
    </lineage>
</organism>
<reference evidence="2 3" key="1">
    <citation type="submission" date="2024-09" db="EMBL/GenBank/DDBJ databases">
        <authorList>
            <person name="Lee S.D."/>
        </authorList>
    </citation>
    <scope>NUCLEOTIDE SEQUENCE [LARGE SCALE GENOMIC DNA]</scope>
    <source>
        <strain evidence="2 3">N1-3</strain>
    </source>
</reference>
<dbReference type="Pfam" id="PF01636">
    <property type="entry name" value="APH"/>
    <property type="match status" value="1"/>
</dbReference>
<dbReference type="SUPFAM" id="SSF56112">
    <property type="entry name" value="Protein kinase-like (PK-like)"/>
    <property type="match status" value="1"/>
</dbReference>
<dbReference type="PANTHER" id="PTHR21310:SF15">
    <property type="entry name" value="AMINOGLYCOSIDE PHOSPHOTRANSFERASE DOMAIN-CONTAINING PROTEIN"/>
    <property type="match status" value="1"/>
</dbReference>
<protein>
    <submittedName>
        <fullName evidence="2">Phosphotransferase family protein</fullName>
    </submittedName>
</protein>
<evidence type="ECO:0000313" key="2">
    <source>
        <dbReference type="EMBL" id="MFC1435474.1"/>
    </source>
</evidence>
<dbReference type="InterPro" id="IPR051678">
    <property type="entry name" value="AGP_Transferase"/>
</dbReference>
<gene>
    <name evidence="2" type="ORF">ACEZDB_33015</name>
</gene>